<organism evidence="3 4">
    <name type="scientific">Variovorax defluvii</name>
    <dbReference type="NCBI Taxonomy" id="913761"/>
    <lineage>
        <taxon>Bacteria</taxon>
        <taxon>Pseudomonadati</taxon>
        <taxon>Pseudomonadota</taxon>
        <taxon>Betaproteobacteria</taxon>
        <taxon>Burkholderiales</taxon>
        <taxon>Comamonadaceae</taxon>
        <taxon>Variovorax</taxon>
    </lineage>
</organism>
<dbReference type="InterPro" id="IPR050179">
    <property type="entry name" value="Trans_hexapeptide_repeat"/>
</dbReference>
<evidence type="ECO:0000313" key="4">
    <source>
        <dbReference type="Proteomes" id="UP001500975"/>
    </source>
</evidence>
<name>A0ABP8HD24_9BURK</name>
<evidence type="ECO:0000259" key="2">
    <source>
        <dbReference type="Pfam" id="PF17836"/>
    </source>
</evidence>
<dbReference type="SUPFAM" id="SSF51161">
    <property type="entry name" value="Trimeric LpxA-like enzymes"/>
    <property type="match status" value="1"/>
</dbReference>
<dbReference type="CDD" id="cd03360">
    <property type="entry name" value="LbH_AT_putative"/>
    <property type="match status" value="1"/>
</dbReference>
<comment type="caution">
    <text evidence="3">The sequence shown here is derived from an EMBL/GenBank/DDBJ whole genome shotgun (WGS) entry which is preliminary data.</text>
</comment>
<dbReference type="RefSeq" id="WP_345537048.1">
    <property type="nucleotide sequence ID" value="NZ_BAABGJ010000012.1"/>
</dbReference>
<dbReference type="PANTHER" id="PTHR43300:SF7">
    <property type="entry name" value="UDP-N-ACETYLBACILLOSAMINE N-ACETYLTRANSFERASE"/>
    <property type="match status" value="1"/>
</dbReference>
<feature type="domain" description="PglD N-terminal" evidence="2">
    <location>
        <begin position="5"/>
        <end position="79"/>
    </location>
</feature>
<gene>
    <name evidence="3" type="ORF">GCM10023165_15830</name>
</gene>
<dbReference type="InterPro" id="IPR041561">
    <property type="entry name" value="PglD_N"/>
</dbReference>
<comment type="similarity">
    <text evidence="1">Belongs to the transferase hexapeptide repeat family.</text>
</comment>
<dbReference type="Gene3D" id="2.160.10.10">
    <property type="entry name" value="Hexapeptide repeat proteins"/>
    <property type="match status" value="1"/>
</dbReference>
<dbReference type="Gene3D" id="3.40.50.20">
    <property type="match status" value="1"/>
</dbReference>
<dbReference type="NCBIfam" id="TIGR03570">
    <property type="entry name" value="NeuD_NnaD"/>
    <property type="match status" value="1"/>
</dbReference>
<dbReference type="InterPro" id="IPR011004">
    <property type="entry name" value="Trimer_LpxA-like_sf"/>
</dbReference>
<dbReference type="Proteomes" id="UP001500975">
    <property type="component" value="Unassembled WGS sequence"/>
</dbReference>
<dbReference type="EMBL" id="BAABGJ010000012">
    <property type="protein sequence ID" value="GAA4337661.1"/>
    <property type="molecule type" value="Genomic_DNA"/>
</dbReference>
<accession>A0ABP8HD24</accession>
<reference evidence="4" key="1">
    <citation type="journal article" date="2019" name="Int. J. Syst. Evol. Microbiol.">
        <title>The Global Catalogue of Microorganisms (GCM) 10K type strain sequencing project: providing services to taxonomists for standard genome sequencing and annotation.</title>
        <authorList>
            <consortium name="The Broad Institute Genomics Platform"/>
            <consortium name="The Broad Institute Genome Sequencing Center for Infectious Disease"/>
            <person name="Wu L."/>
            <person name="Ma J."/>
        </authorList>
    </citation>
    <scope>NUCLEOTIDE SEQUENCE [LARGE SCALE GENOMIC DNA]</scope>
    <source>
        <strain evidence="4">JCM 17804</strain>
    </source>
</reference>
<dbReference type="InterPro" id="IPR020019">
    <property type="entry name" value="AcTrfase_PglD-like"/>
</dbReference>
<evidence type="ECO:0000256" key="1">
    <source>
        <dbReference type="ARBA" id="ARBA00007274"/>
    </source>
</evidence>
<proteinExistence type="inferred from homology"/>
<keyword evidence="4" id="KW-1185">Reference proteome</keyword>
<dbReference type="PANTHER" id="PTHR43300">
    <property type="entry name" value="ACETYLTRANSFERASE"/>
    <property type="match status" value="1"/>
</dbReference>
<sequence>MSDGLIVIGASGHAKVCIELLRDTGQHVSFCVGGADSGDICLGVPVLHGDEHLEALARQGFRRAFVAIGANALRQRLAAAVRALGFELVNAVSPRAMVSPSATIGHGVAIMAGAVINADSSIADLAIINTAASVDHDGVIGEAAHIGPQCGLAGNVHVGPRSFLGIGSRVIPGVSIGADVVAGAGSVIISNVAQNARIAGIPAKTMRKKAP</sequence>
<protein>
    <submittedName>
        <fullName evidence="3">Acetyltransferase</fullName>
    </submittedName>
</protein>
<dbReference type="Pfam" id="PF17836">
    <property type="entry name" value="PglD_N"/>
    <property type="match status" value="1"/>
</dbReference>
<evidence type="ECO:0000313" key="3">
    <source>
        <dbReference type="EMBL" id="GAA4337661.1"/>
    </source>
</evidence>